<keyword evidence="2" id="KW-1185">Reference proteome</keyword>
<comment type="caution">
    <text evidence="1">The sequence shown here is derived from an EMBL/GenBank/DDBJ whole genome shotgun (WGS) entry which is preliminary data.</text>
</comment>
<evidence type="ECO:0000313" key="2">
    <source>
        <dbReference type="Proteomes" id="UP001331761"/>
    </source>
</evidence>
<accession>A0AAN8GAL0</accession>
<reference evidence="1 2" key="1">
    <citation type="submission" date="2019-10" db="EMBL/GenBank/DDBJ databases">
        <title>Assembly and Annotation for the nematode Trichostrongylus colubriformis.</title>
        <authorList>
            <person name="Martin J."/>
        </authorList>
    </citation>
    <scope>NUCLEOTIDE SEQUENCE [LARGE SCALE GENOMIC DNA]</scope>
    <source>
        <strain evidence="1">G859</strain>
        <tissue evidence="1">Whole worm</tissue>
    </source>
</reference>
<protein>
    <submittedName>
        <fullName evidence="1">Uncharacterized protein</fullName>
    </submittedName>
</protein>
<dbReference type="Proteomes" id="UP001331761">
    <property type="component" value="Unassembled WGS sequence"/>
</dbReference>
<name>A0AAN8GAL0_TRICO</name>
<sequence>MRTHRSRTAELPGATDNMIGQLLRTTLTQQMSIRWNCPWHRNNFRPCFFPFKLKEKLNVDTIEARTKTRGGRLMLMRRALREQPFLGYVTKPPKSTKISFPL</sequence>
<gene>
    <name evidence="1" type="ORF">GCK32_009320</name>
</gene>
<dbReference type="EMBL" id="WIXE01007272">
    <property type="protein sequence ID" value="KAK5980573.1"/>
    <property type="molecule type" value="Genomic_DNA"/>
</dbReference>
<organism evidence="1 2">
    <name type="scientific">Trichostrongylus colubriformis</name>
    <name type="common">Black scour worm</name>
    <dbReference type="NCBI Taxonomy" id="6319"/>
    <lineage>
        <taxon>Eukaryota</taxon>
        <taxon>Metazoa</taxon>
        <taxon>Ecdysozoa</taxon>
        <taxon>Nematoda</taxon>
        <taxon>Chromadorea</taxon>
        <taxon>Rhabditida</taxon>
        <taxon>Rhabditina</taxon>
        <taxon>Rhabditomorpha</taxon>
        <taxon>Strongyloidea</taxon>
        <taxon>Trichostrongylidae</taxon>
        <taxon>Trichostrongylus</taxon>
    </lineage>
</organism>
<dbReference type="AlphaFoldDB" id="A0AAN8GAL0"/>
<proteinExistence type="predicted"/>
<evidence type="ECO:0000313" key="1">
    <source>
        <dbReference type="EMBL" id="KAK5980573.1"/>
    </source>
</evidence>